<evidence type="ECO:0000313" key="2">
    <source>
        <dbReference type="EMBL" id="OZI26030.1"/>
    </source>
</evidence>
<reference evidence="2" key="1">
    <citation type="submission" date="2017-05" db="EMBL/GenBank/DDBJ databases">
        <title>Complete and WGS of Bordetella genogroups.</title>
        <authorList>
            <person name="Spilker T."/>
            <person name="Lipuma J."/>
        </authorList>
    </citation>
    <scope>NUCLEOTIDE SEQUENCE</scope>
    <source>
        <strain evidence="2">AU21707</strain>
    </source>
</reference>
<dbReference type="RefSeq" id="WP_094845150.1">
    <property type="nucleotide sequence ID" value="NZ_NEVJ01000001.1"/>
</dbReference>
<dbReference type="Proteomes" id="UP000216857">
    <property type="component" value="Unassembled WGS sequence"/>
</dbReference>
<evidence type="ECO:0000256" key="1">
    <source>
        <dbReference type="SAM" id="MobiDB-lite"/>
    </source>
</evidence>
<dbReference type="EMBL" id="NEVJ01000001">
    <property type="protein sequence ID" value="OZI26030.1"/>
    <property type="molecule type" value="Genomic_DNA"/>
</dbReference>
<evidence type="ECO:0000313" key="3">
    <source>
        <dbReference type="Proteomes" id="UP000216857"/>
    </source>
</evidence>
<sequence length="495" mass="53586">MPWSLHGYKVGASEQWFEEIPRDEDALDGFITAARRAIEPWLSAVFQSEHLNLLLGSGFTAAVGHQTKAAATGMGPVAFGSKYDDKIDAYAKKSATAMGRGSANIEDQLRGALMVLEGLKVIGDDADRRALQDQMDAVLLNFLGSLLSTERAIAEARDEDWKSGVSALQSFLLSFASRAASRERLHVFTTNYERLIEYGCDLAGLRIIDRFVGALNPVFRSTRVDVDMHYNPPGIRGEPRFMEGVIRLTKLHGSLDWHINARTKQMHRVGIPFGAGISHSDVPKKPIETVMIYPNPAKDVETTAYPYAELFRDFAAALCRPNSVLVIYGYGFGDDHVNRVLLDMLSIPSTHIVIIAFGTKAESSARARSFYNNAARPAQISLLVGEHFAHLENLVTHYLPKPAIDFITSRMAELLKHRPSGTASGEDIGQAASIGAEPVAQPAPTMLPSTSSPPRGPSASPFAATAQGAPSSPAPSASATIPSPCPAQMSDDEPF</sequence>
<dbReference type="Pfam" id="PF13289">
    <property type="entry name" value="SIR2_2"/>
    <property type="match status" value="1"/>
</dbReference>
<proteinExistence type="predicted"/>
<feature type="compositionally biased region" description="Low complexity" evidence="1">
    <location>
        <begin position="463"/>
        <end position="482"/>
    </location>
</feature>
<feature type="region of interest" description="Disordered" evidence="1">
    <location>
        <begin position="438"/>
        <end position="495"/>
    </location>
</feature>
<keyword evidence="3" id="KW-1185">Reference proteome</keyword>
<protein>
    <submittedName>
        <fullName evidence="2">Fibronectin-binding protein (FBP)</fullName>
    </submittedName>
</protein>
<organism evidence="2 3">
    <name type="scientific">Bordetella genomosp. 9</name>
    <dbReference type="NCBI Taxonomy" id="1416803"/>
    <lineage>
        <taxon>Bacteria</taxon>
        <taxon>Pseudomonadati</taxon>
        <taxon>Pseudomonadota</taxon>
        <taxon>Betaproteobacteria</taxon>
        <taxon>Burkholderiales</taxon>
        <taxon>Alcaligenaceae</taxon>
        <taxon>Bordetella</taxon>
    </lineage>
</organism>
<name>A0A261RN65_9BORD</name>
<dbReference type="AlphaFoldDB" id="A0A261RN65"/>
<accession>A0A261RN65</accession>
<dbReference type="OrthoDB" id="9812283at2"/>
<comment type="caution">
    <text evidence="2">The sequence shown here is derived from an EMBL/GenBank/DDBJ whole genome shotgun (WGS) entry which is preliminary data.</text>
</comment>
<gene>
    <name evidence="2" type="ORF">CAL26_01360</name>
</gene>